<organism evidence="4 5">
    <name type="scientific">Hufsiella ginkgonis</name>
    <dbReference type="NCBI Taxonomy" id="2695274"/>
    <lineage>
        <taxon>Bacteria</taxon>
        <taxon>Pseudomonadati</taxon>
        <taxon>Bacteroidota</taxon>
        <taxon>Sphingobacteriia</taxon>
        <taxon>Sphingobacteriales</taxon>
        <taxon>Sphingobacteriaceae</taxon>
        <taxon>Hufsiella</taxon>
    </lineage>
</organism>
<evidence type="ECO:0000313" key="4">
    <source>
        <dbReference type="EMBL" id="MXV15162.1"/>
    </source>
</evidence>
<dbReference type="PANTHER" id="PTHR43817:SF1">
    <property type="entry name" value="HYDROLASE, FAMILY 43, PUTATIVE (AFU_ORTHOLOGUE AFUA_3G01660)-RELATED"/>
    <property type="match status" value="1"/>
</dbReference>
<evidence type="ECO:0000256" key="1">
    <source>
        <dbReference type="ARBA" id="ARBA00022729"/>
    </source>
</evidence>
<comment type="caution">
    <text evidence="4">The sequence shown here is derived from an EMBL/GenBank/DDBJ whole genome shotgun (WGS) entry which is preliminary data.</text>
</comment>
<dbReference type="InterPro" id="IPR008979">
    <property type="entry name" value="Galactose-bd-like_sf"/>
</dbReference>
<dbReference type="EMBL" id="WVHS01000002">
    <property type="protein sequence ID" value="MXV15162.1"/>
    <property type="molecule type" value="Genomic_DNA"/>
</dbReference>
<dbReference type="GO" id="GO:0016787">
    <property type="term" value="F:hydrolase activity"/>
    <property type="evidence" value="ECO:0007669"/>
    <property type="project" value="UniProtKB-KW"/>
</dbReference>
<dbReference type="Pfam" id="PF17132">
    <property type="entry name" value="Glyco_hydro_106"/>
    <property type="match status" value="1"/>
</dbReference>
<gene>
    <name evidence="4" type="ORF">GS398_07610</name>
</gene>
<dbReference type="PANTHER" id="PTHR43817">
    <property type="entry name" value="GLYCOSYL HYDROLASE"/>
    <property type="match status" value="1"/>
</dbReference>
<evidence type="ECO:0000313" key="5">
    <source>
        <dbReference type="Proteomes" id="UP000451233"/>
    </source>
</evidence>
<keyword evidence="5" id="KW-1185">Reference proteome</keyword>
<accession>A0A7K1XW08</accession>
<protein>
    <submittedName>
        <fullName evidence="4">Glycoside hydrolase</fullName>
    </submittedName>
</protein>
<feature type="region of interest" description="Disordered" evidence="3">
    <location>
        <begin position="152"/>
        <end position="174"/>
    </location>
</feature>
<dbReference type="NCBIfam" id="NF045579">
    <property type="entry name" value="rhamnoside_JR"/>
    <property type="match status" value="1"/>
</dbReference>
<keyword evidence="2 4" id="KW-0378">Hydrolase</keyword>
<reference evidence="4 5" key="1">
    <citation type="submission" date="2019-11" db="EMBL/GenBank/DDBJ databases">
        <title>Pedobacter sp. HMF7056 Genome sequencing and assembly.</title>
        <authorList>
            <person name="Kang H."/>
            <person name="Kim H."/>
            <person name="Joh K."/>
        </authorList>
    </citation>
    <scope>NUCLEOTIDE SEQUENCE [LARGE SCALE GENOMIC DNA]</scope>
    <source>
        <strain evidence="4 5">HMF7056</strain>
    </source>
</reference>
<evidence type="ECO:0000256" key="3">
    <source>
        <dbReference type="SAM" id="MobiDB-lite"/>
    </source>
</evidence>
<dbReference type="SUPFAM" id="SSF49785">
    <property type="entry name" value="Galactose-binding domain-like"/>
    <property type="match status" value="2"/>
</dbReference>
<evidence type="ECO:0000256" key="2">
    <source>
        <dbReference type="ARBA" id="ARBA00022801"/>
    </source>
</evidence>
<dbReference type="AlphaFoldDB" id="A0A7K1XW08"/>
<name>A0A7K1XW08_9SPHI</name>
<dbReference type="Proteomes" id="UP000451233">
    <property type="component" value="Unassembled WGS sequence"/>
</dbReference>
<dbReference type="RefSeq" id="WP_160906175.1">
    <property type="nucleotide sequence ID" value="NZ_WVHS01000002.1"/>
</dbReference>
<sequence length="1104" mass="121092">MSNRRFLPAMGLLISLIYPGINLFAQENQLSKEFKNPPPAARPRVWWHWANSNVTKEGITKDFEWMKRVGIQGMQLGDVASGGGQTVEKKLVFGTPEWLDAVKHAAAEADRLGLEMAMFTSGGWSLTGGPWVKPEMAMKKLVWSETQLEGGKTLTEKLSQPPSAEGAGPLLRNGNRPNGYYKDYAVVAYRTPAAELAGTAGNVKASTSRGAVHFVSLADEDLSTGISVPADPSTKKAVISWTYDLPFKAKAITIAGRTGIPFGRVQASADGVNFKTLTTTPGKSGYRGGNIRTYAFPEVTARYFRFEMTNAPVRPADVISEATTLADTAYRLTELRLVTGARVNRWEDKAGFNFLFEYDGTATPDYPRTSVIRKEDVIDLTSLMAADGTLRWNAPAGNWTILRLGYALTGAKNRPAVPAALGYEVDKMDKEYVTEYMNGYTSPLVKALGPLYGKSMQYMVMDSWEAGIQNWTDKMPEEFMKRRAYAILPYLPALTGRVVESGEMSDRFLWDFRRTLVDLIAENHYGTVTSYLNKQGVKTYSEAGGVSLESIEDALLNKKYVDIPMGEFWVRDLHPSSMYYEDVRGAASASHVYGKGLVAAEAFTGGNYESPARLKSIADYWFTQGVNRLVFHTSAHQPLDSKPGNTMVGTHINRNITWAELAKPFMTYLSRNAYMLQRGRYAADILYLLNEGAPSTMPFWGPGIQPATPEGYSFDYINADALLSRVSGGPDGKLVLPDGLTYSVLVLPETQEMSLPVARKIRQLVQAGAVVVGPKPVKVPGLTAFPASDDELREIGSEVWGDVNGASRTVKTYGNGKIYWNQPLQKVLMNAGVPPDVDNHRSIAEVSFIHRIDGDTDIYLLVNRTGEIQDLDVKFRVSGKQPELWHATDGSSEPASYRLMDKLTAVNLRLLPGESVYVVFNGKATAPFRTVVRKTGSLVTTVGGPWQLAFPKGWGATDAAMQVDSLQSWTMHEDPGIKFFSGTATYTKVIDLKKKWTRGSALWLDLGKVGDLAVVSVNGHVTDTLWHAPYRTLIGGFLKPGKNTVEVKVTNKWTNRIAGDMALPADQKILSPGPPPFGGGGRAVTTGPPPAGLMGPVRLLREDW</sequence>
<dbReference type="Gene3D" id="2.60.120.260">
    <property type="entry name" value="Galactose-binding domain-like"/>
    <property type="match status" value="2"/>
</dbReference>
<keyword evidence="1" id="KW-0732">Signal</keyword>
<proteinExistence type="predicted"/>